<dbReference type="AlphaFoldDB" id="A0A9W9WJ57"/>
<reference evidence="2" key="1">
    <citation type="submission" date="2022-12" db="EMBL/GenBank/DDBJ databases">
        <authorList>
            <person name="Petersen C."/>
        </authorList>
    </citation>
    <scope>NUCLEOTIDE SEQUENCE</scope>
    <source>
        <strain evidence="2">IBT 17660</strain>
    </source>
</reference>
<name>A0A9W9WJ57_9EURO</name>
<dbReference type="EMBL" id="JAPWDO010000006">
    <property type="protein sequence ID" value="KAJ5466013.1"/>
    <property type="molecule type" value="Genomic_DNA"/>
</dbReference>
<evidence type="ECO:0000256" key="1">
    <source>
        <dbReference type="SAM" id="Phobius"/>
    </source>
</evidence>
<organism evidence="2 3">
    <name type="scientific">Penicillium desertorum</name>
    <dbReference type="NCBI Taxonomy" id="1303715"/>
    <lineage>
        <taxon>Eukaryota</taxon>
        <taxon>Fungi</taxon>
        <taxon>Dikarya</taxon>
        <taxon>Ascomycota</taxon>
        <taxon>Pezizomycotina</taxon>
        <taxon>Eurotiomycetes</taxon>
        <taxon>Eurotiomycetidae</taxon>
        <taxon>Eurotiales</taxon>
        <taxon>Aspergillaceae</taxon>
        <taxon>Penicillium</taxon>
    </lineage>
</organism>
<feature type="transmembrane region" description="Helical" evidence="1">
    <location>
        <begin position="48"/>
        <end position="68"/>
    </location>
</feature>
<evidence type="ECO:0000313" key="3">
    <source>
        <dbReference type="Proteomes" id="UP001147760"/>
    </source>
</evidence>
<accession>A0A9W9WJ57</accession>
<keyword evidence="1" id="KW-0812">Transmembrane</keyword>
<gene>
    <name evidence="2" type="ORF">N7530_009800</name>
</gene>
<keyword evidence="1" id="KW-1133">Transmembrane helix</keyword>
<evidence type="ECO:0000313" key="2">
    <source>
        <dbReference type="EMBL" id="KAJ5466013.1"/>
    </source>
</evidence>
<keyword evidence="1" id="KW-0472">Membrane</keyword>
<sequence>MHHFPWPVDLTSASKLLPIWKLPLRPSMLVLSDSGSKGLPVVYWLETSAAYCVGAWWHGLAALANIVMTDRQRASVSPRSL</sequence>
<proteinExistence type="predicted"/>
<protein>
    <submittedName>
        <fullName evidence="2">Uncharacterized protein</fullName>
    </submittedName>
</protein>
<keyword evidence="3" id="KW-1185">Reference proteome</keyword>
<dbReference type="Proteomes" id="UP001147760">
    <property type="component" value="Unassembled WGS sequence"/>
</dbReference>
<reference evidence="2" key="2">
    <citation type="journal article" date="2023" name="IMA Fungus">
        <title>Comparative genomic study of the Penicillium genus elucidates a diverse pangenome and 15 lateral gene transfer events.</title>
        <authorList>
            <person name="Petersen C."/>
            <person name="Sorensen T."/>
            <person name="Nielsen M.R."/>
            <person name="Sondergaard T.E."/>
            <person name="Sorensen J.L."/>
            <person name="Fitzpatrick D.A."/>
            <person name="Frisvad J.C."/>
            <person name="Nielsen K.L."/>
        </authorList>
    </citation>
    <scope>NUCLEOTIDE SEQUENCE</scope>
    <source>
        <strain evidence="2">IBT 17660</strain>
    </source>
</reference>
<comment type="caution">
    <text evidence="2">The sequence shown here is derived from an EMBL/GenBank/DDBJ whole genome shotgun (WGS) entry which is preliminary data.</text>
</comment>